<dbReference type="SUPFAM" id="SSF57850">
    <property type="entry name" value="RING/U-box"/>
    <property type="match status" value="1"/>
</dbReference>
<evidence type="ECO:0000259" key="1">
    <source>
        <dbReference type="PROSITE" id="PS50089"/>
    </source>
</evidence>
<gene>
    <name evidence="2" type="ORF">F1735_14265</name>
</gene>
<protein>
    <recommendedName>
        <fullName evidence="1">RING-type domain-containing protein</fullName>
    </recommendedName>
</protein>
<dbReference type="PANTHER" id="PTHR32097">
    <property type="entry name" value="CAMP-BINDING PROTEIN 1-RELATED"/>
    <property type="match status" value="1"/>
</dbReference>
<dbReference type="PANTHER" id="PTHR32097:SF18">
    <property type="entry name" value="RING-TYPE DOMAIN-CONTAINING PROTEIN"/>
    <property type="match status" value="1"/>
</dbReference>
<name>A0ABX0MVC5_9BURK</name>
<dbReference type="InterPro" id="IPR001841">
    <property type="entry name" value="Znf_RING"/>
</dbReference>
<reference evidence="2 3" key="1">
    <citation type="submission" date="2019-10" db="EMBL/GenBank/DDBJ databases">
        <title>Taxonomy of Antarctic Massilia spp.: description of Massilia rubra sp. nov., Massilia aquatica sp. nov., Massilia mucilaginosa sp. nov., Massilia frigida sp. nov. isolated from streams, lakes and regoliths.</title>
        <authorList>
            <person name="Holochova P."/>
            <person name="Sedlacek I."/>
            <person name="Kralova S."/>
            <person name="Maslanova I."/>
            <person name="Busse H.-J."/>
            <person name="Stankova E."/>
            <person name="Vrbovska V."/>
            <person name="Kovarovic V."/>
            <person name="Bartak M."/>
            <person name="Svec P."/>
            <person name="Pantucek R."/>
        </authorList>
    </citation>
    <scope>NUCLEOTIDE SEQUENCE [LARGE SCALE GENOMIC DNA]</scope>
    <source>
        <strain evidence="2 3">CCM 8694</strain>
    </source>
</reference>
<dbReference type="InterPro" id="IPR013083">
    <property type="entry name" value="Znf_RING/FYVE/PHD"/>
</dbReference>
<dbReference type="Proteomes" id="UP000610594">
    <property type="component" value="Unassembled WGS sequence"/>
</dbReference>
<dbReference type="InterPro" id="IPR051324">
    <property type="entry name" value="Stress/Tellurium_Resist"/>
</dbReference>
<dbReference type="EMBL" id="WHJF01000032">
    <property type="protein sequence ID" value="NHZ63457.1"/>
    <property type="molecule type" value="Genomic_DNA"/>
</dbReference>
<accession>A0ABX0MVC5</accession>
<dbReference type="RefSeq" id="WP_167237559.1">
    <property type="nucleotide sequence ID" value="NZ_WHJF01000032.1"/>
</dbReference>
<comment type="caution">
    <text evidence="2">The sequence shown here is derived from an EMBL/GenBank/DDBJ whole genome shotgun (WGS) entry which is preliminary data.</text>
</comment>
<dbReference type="PROSITE" id="PS50089">
    <property type="entry name" value="ZF_RING_2"/>
    <property type="match status" value="1"/>
</dbReference>
<dbReference type="Pfam" id="PF14447">
    <property type="entry name" value="Prok-RING_4"/>
    <property type="match status" value="1"/>
</dbReference>
<evidence type="ECO:0000313" key="3">
    <source>
        <dbReference type="Proteomes" id="UP000610594"/>
    </source>
</evidence>
<evidence type="ECO:0000313" key="2">
    <source>
        <dbReference type="EMBL" id="NHZ63457.1"/>
    </source>
</evidence>
<feature type="domain" description="RING-type" evidence="1">
    <location>
        <begin position="119"/>
        <end position="155"/>
    </location>
</feature>
<organism evidence="2 3">
    <name type="scientific">Massilia genomosp. 1</name>
    <dbReference type="NCBI Taxonomy" id="2609280"/>
    <lineage>
        <taxon>Bacteria</taxon>
        <taxon>Pseudomonadati</taxon>
        <taxon>Pseudomonadota</taxon>
        <taxon>Betaproteobacteria</taxon>
        <taxon>Burkholderiales</taxon>
        <taxon>Oxalobacteraceae</taxon>
        <taxon>Telluria group</taxon>
        <taxon>Massilia</taxon>
    </lineage>
</organism>
<dbReference type="NCBIfam" id="NF041916">
    <property type="entry name" value="RING_SCO0854"/>
    <property type="match status" value="1"/>
</dbReference>
<proteinExistence type="predicted"/>
<keyword evidence="3" id="KW-1185">Reference proteome</keyword>
<dbReference type="Gene3D" id="3.30.40.10">
    <property type="entry name" value="Zinc/RING finger domain, C3HC4 (zinc finger)"/>
    <property type="match status" value="1"/>
</dbReference>
<sequence>MLPDFSETHAIFLRRRSTLFIPAGTGQLPETFLQAFDLNLAELGYVASQRLRARLGTLDAQALTGVQAWMWDILATQVGGHRQHTPLFRHFPDDVPSDTGALWIRKVLTHFMQAEGQPCLQCGQRNTTHVLKPCQHVVCDACFDGSNYSACPVCEHHVDRTSPFFTPDQALPLPAERVRLKLLRLGDDLDAGVRALVLSMCERKQVMSPLDTGDFTTLVSDYGLDVLASIPGRIPVRENIALLFGTLLQRCEPGAVMAAAAAHINTATDVIRLIAAYSGADPALQKQIRYKQVPTSQVRGIKRFAAYYGPGGFGHEQSTCMLEVHVKRFKVARLSRLLRRELLGLLDRLPVHSLVEDMLRHQSYWVWVGQFLHPDEYRKRYPQVAFAFSVIRKKGVDGTPAPAFETYYTKLEKAVMRKDASAMIALLRQRPGELARRFDHALRVADGDSAASAQLLAAFATCVAQFSTPVLLTLYALLPTRAHVGSTRIFWPASNIVTSVVAPDHRPALPKAVIDQSLALIERALLARFAAKPHFGDVLIDAALADIMAPFNERTASRSAVQLPRGSTLAVPQGKKARLFLHWCEPQDGDAYANSDLDLGVGFYDEDWKLVGECSYCELTWRGRDGETIAISAGDLRNAPFPDGATEFIDLDCELARRHGVRYAVMEINNYSGLPFEALEHAFAGLMFRDDVQGAHFDPRTVALRFALQGQKGVFMPMVFDLEQHRLHWLDVYSGDGFEYNDVETSDTAVKTVCPAMIAYFASGVRTNMAGLALLHAAARAQRVILRGDGMQAMVRRDGEDNAGFLARLRAWNANEVDVVTILPQQPLFAALLDADIALPENSVVYALRPGVTAPTIAASDLIS</sequence>